<proteinExistence type="predicted"/>
<keyword evidence="2" id="KW-1185">Reference proteome</keyword>
<dbReference type="InParanoid" id="A0A165VZS6"/>
<dbReference type="EMBL" id="KV425551">
    <property type="protein sequence ID" value="KZT30447.1"/>
    <property type="molecule type" value="Genomic_DNA"/>
</dbReference>
<dbReference type="Proteomes" id="UP000076761">
    <property type="component" value="Unassembled WGS sequence"/>
</dbReference>
<gene>
    <name evidence="1" type="ORF">NEOLEDRAFT_1031526</name>
</gene>
<evidence type="ECO:0000313" key="1">
    <source>
        <dbReference type="EMBL" id="KZT30447.1"/>
    </source>
</evidence>
<protein>
    <submittedName>
        <fullName evidence="1">Uncharacterized protein</fullName>
    </submittedName>
</protein>
<dbReference type="STRING" id="1314782.A0A165VZS6"/>
<name>A0A165VZS6_9AGAM</name>
<sequence length="114" mass="13041">RVTIPHPYARLYAKKDGAKRRRIWNHALEKSLFSAHELSTMGAPHRRTIYTASLEAHVDRLHAQLISLGFYPIPFEKLDPFKGLNSKTAKSMVAGLQHDDSHMKLKLLEIERAV</sequence>
<organism evidence="1 2">
    <name type="scientific">Neolentinus lepideus HHB14362 ss-1</name>
    <dbReference type="NCBI Taxonomy" id="1314782"/>
    <lineage>
        <taxon>Eukaryota</taxon>
        <taxon>Fungi</taxon>
        <taxon>Dikarya</taxon>
        <taxon>Basidiomycota</taxon>
        <taxon>Agaricomycotina</taxon>
        <taxon>Agaricomycetes</taxon>
        <taxon>Gloeophyllales</taxon>
        <taxon>Gloeophyllaceae</taxon>
        <taxon>Neolentinus</taxon>
    </lineage>
</organism>
<dbReference type="OrthoDB" id="3245901at2759"/>
<reference evidence="1 2" key="1">
    <citation type="journal article" date="2016" name="Mol. Biol. Evol.">
        <title>Comparative Genomics of Early-Diverging Mushroom-Forming Fungi Provides Insights into the Origins of Lignocellulose Decay Capabilities.</title>
        <authorList>
            <person name="Nagy L.G."/>
            <person name="Riley R."/>
            <person name="Tritt A."/>
            <person name="Adam C."/>
            <person name="Daum C."/>
            <person name="Floudas D."/>
            <person name="Sun H."/>
            <person name="Yadav J.S."/>
            <person name="Pangilinan J."/>
            <person name="Larsson K.H."/>
            <person name="Matsuura K."/>
            <person name="Barry K."/>
            <person name="Labutti K."/>
            <person name="Kuo R."/>
            <person name="Ohm R.A."/>
            <person name="Bhattacharya S.S."/>
            <person name="Shirouzu T."/>
            <person name="Yoshinaga Y."/>
            <person name="Martin F.M."/>
            <person name="Grigoriev I.V."/>
            <person name="Hibbett D.S."/>
        </authorList>
    </citation>
    <scope>NUCLEOTIDE SEQUENCE [LARGE SCALE GENOMIC DNA]</scope>
    <source>
        <strain evidence="1 2">HHB14362 ss-1</strain>
    </source>
</reference>
<feature type="non-terminal residue" evidence="1">
    <location>
        <position position="114"/>
    </location>
</feature>
<accession>A0A165VZS6</accession>
<feature type="non-terminal residue" evidence="1">
    <location>
        <position position="1"/>
    </location>
</feature>
<dbReference type="AlphaFoldDB" id="A0A165VZS6"/>
<evidence type="ECO:0000313" key="2">
    <source>
        <dbReference type="Proteomes" id="UP000076761"/>
    </source>
</evidence>